<evidence type="ECO:0000256" key="1">
    <source>
        <dbReference type="ARBA" id="ARBA00022723"/>
    </source>
</evidence>
<name>A0A2W5N370_SPHMC</name>
<evidence type="ECO:0000313" key="4">
    <source>
        <dbReference type="Proteomes" id="UP000248597"/>
    </source>
</evidence>
<dbReference type="AlphaFoldDB" id="A0A2W5N370"/>
<dbReference type="InterPro" id="IPR029068">
    <property type="entry name" value="Glyas_Bleomycin-R_OHBP_Dase"/>
</dbReference>
<dbReference type="GO" id="GO:0004493">
    <property type="term" value="F:methylmalonyl-CoA epimerase activity"/>
    <property type="evidence" value="ECO:0007669"/>
    <property type="project" value="TreeGrafter"/>
</dbReference>
<dbReference type="GO" id="GO:0046491">
    <property type="term" value="P:L-methylmalonyl-CoA metabolic process"/>
    <property type="evidence" value="ECO:0007669"/>
    <property type="project" value="TreeGrafter"/>
</dbReference>
<reference evidence="3 4" key="1">
    <citation type="submission" date="2017-08" db="EMBL/GenBank/DDBJ databases">
        <title>Infants hospitalized years apart are colonized by the same room-sourced microbial strains.</title>
        <authorList>
            <person name="Brooks B."/>
            <person name="Olm M.R."/>
            <person name="Firek B.A."/>
            <person name="Baker R."/>
            <person name="Thomas B.C."/>
            <person name="Morowitz M.J."/>
            <person name="Banfield J.F."/>
        </authorList>
    </citation>
    <scope>NUCLEOTIDE SEQUENCE [LARGE SCALE GENOMIC DNA]</scope>
    <source>
        <strain evidence="3">S2_005_003_R2_47</strain>
    </source>
</reference>
<gene>
    <name evidence="3" type="ORF">DI569_01390</name>
</gene>
<dbReference type="SUPFAM" id="SSF54593">
    <property type="entry name" value="Glyoxalase/Bleomycin resistance protein/Dihydroxybiphenyl dioxygenase"/>
    <property type="match status" value="2"/>
</dbReference>
<protein>
    <submittedName>
        <fullName evidence="3">Bleomycin resistance protein</fullName>
    </submittedName>
</protein>
<dbReference type="Gene3D" id="3.10.180.10">
    <property type="entry name" value="2,3-Dihydroxybiphenyl 1,2-Dioxygenase, domain 1"/>
    <property type="match status" value="2"/>
</dbReference>
<evidence type="ECO:0000313" key="3">
    <source>
        <dbReference type="EMBL" id="PZQ24503.1"/>
    </source>
</evidence>
<dbReference type="PANTHER" id="PTHR43048">
    <property type="entry name" value="METHYLMALONYL-COA EPIMERASE"/>
    <property type="match status" value="1"/>
</dbReference>
<dbReference type="InterPro" id="IPR004360">
    <property type="entry name" value="Glyas_Fos-R_dOase_dom"/>
</dbReference>
<dbReference type="Proteomes" id="UP000248597">
    <property type="component" value="Unassembled WGS sequence"/>
</dbReference>
<keyword evidence="1" id="KW-0479">Metal-binding</keyword>
<dbReference type="Pfam" id="PF00903">
    <property type="entry name" value="Glyoxalase"/>
    <property type="match status" value="1"/>
</dbReference>
<dbReference type="PROSITE" id="PS51819">
    <property type="entry name" value="VOC"/>
    <property type="match status" value="1"/>
</dbReference>
<dbReference type="InterPro" id="IPR051785">
    <property type="entry name" value="MMCE/EMCE_epimerase"/>
</dbReference>
<accession>A0A2W5N370</accession>
<comment type="caution">
    <text evidence="3">The sequence shown here is derived from an EMBL/GenBank/DDBJ whole genome shotgun (WGS) entry which is preliminary data.</text>
</comment>
<feature type="domain" description="VOC" evidence="2">
    <location>
        <begin position="154"/>
        <end position="270"/>
    </location>
</feature>
<dbReference type="InterPro" id="IPR037523">
    <property type="entry name" value="VOC_core"/>
</dbReference>
<dbReference type="PANTHER" id="PTHR43048:SF3">
    <property type="entry name" value="METHYLMALONYL-COA EPIMERASE, MITOCHONDRIAL"/>
    <property type="match status" value="1"/>
</dbReference>
<proteinExistence type="predicted"/>
<dbReference type="CDD" id="cd08343">
    <property type="entry name" value="ED_TypeI_classII_C"/>
    <property type="match status" value="1"/>
</dbReference>
<sequence length="303" mass="33657">MPINGIDAVYFGVEDIEKATQFFVDFGLEKVQESATQTSLETRDGGTVEIRAVDDASLPKAVTSGPTIREIVWGVEDEEALETIAAELSRDRAVERDADNGVHTTDDGGFGIAFRVARRRPASPAPNMLNIYGATPNRPMNVPVDFEKPIRPAAFAHVVIMTTDAEHAIKFYTERLGFRITDKFREGRGAFLRAPNSTYHHTMFIVQGPASGLHHVAFHVTDFNEIVMAGTRMLEKGWAPEMGPGRHIIGSNYFWYFKSPCGGAMELTADMDRADDDWQMREWTMSPRTGAAWITQFQPMPGG</sequence>
<evidence type="ECO:0000259" key="2">
    <source>
        <dbReference type="PROSITE" id="PS51819"/>
    </source>
</evidence>
<organism evidence="3 4">
    <name type="scientific">Sphingopyxis macrogoltabida</name>
    <name type="common">Sphingomonas macrogoltabidus</name>
    <dbReference type="NCBI Taxonomy" id="33050"/>
    <lineage>
        <taxon>Bacteria</taxon>
        <taxon>Pseudomonadati</taxon>
        <taxon>Pseudomonadota</taxon>
        <taxon>Alphaproteobacteria</taxon>
        <taxon>Sphingomonadales</taxon>
        <taxon>Sphingomonadaceae</taxon>
        <taxon>Sphingopyxis</taxon>
    </lineage>
</organism>
<dbReference type="EMBL" id="QFPJ01000002">
    <property type="protein sequence ID" value="PZQ24503.1"/>
    <property type="molecule type" value="Genomic_DNA"/>
</dbReference>
<dbReference type="GO" id="GO:0046872">
    <property type="term" value="F:metal ion binding"/>
    <property type="evidence" value="ECO:0007669"/>
    <property type="project" value="UniProtKB-KW"/>
</dbReference>